<keyword evidence="3" id="KW-1185">Reference proteome</keyword>
<dbReference type="Proteomes" id="UP000299102">
    <property type="component" value="Unassembled WGS sequence"/>
</dbReference>
<feature type="region of interest" description="Disordered" evidence="1">
    <location>
        <begin position="134"/>
        <end position="153"/>
    </location>
</feature>
<sequence length="153" mass="17143">MTKKREWSNMRKSGSPELSLTGLQVKSKQYCLQHSRLKRHVKPFVAVIPVIHQSRSITMTSVTQDISGTNPYWASEKTLNTSSSNYNRKIVGGKQTSSKAANTLVTPLRFACQQTVMITDFQYEPTTVVTDTVDTSETGGLMRSPRRETSDLN</sequence>
<evidence type="ECO:0000256" key="1">
    <source>
        <dbReference type="SAM" id="MobiDB-lite"/>
    </source>
</evidence>
<evidence type="ECO:0000313" key="2">
    <source>
        <dbReference type="EMBL" id="GBP08014.1"/>
    </source>
</evidence>
<name>A0A4C1T1K9_EUMVA</name>
<evidence type="ECO:0000313" key="3">
    <source>
        <dbReference type="Proteomes" id="UP000299102"/>
    </source>
</evidence>
<organism evidence="2 3">
    <name type="scientific">Eumeta variegata</name>
    <name type="common">Bagworm moth</name>
    <name type="synonym">Eumeta japonica</name>
    <dbReference type="NCBI Taxonomy" id="151549"/>
    <lineage>
        <taxon>Eukaryota</taxon>
        <taxon>Metazoa</taxon>
        <taxon>Ecdysozoa</taxon>
        <taxon>Arthropoda</taxon>
        <taxon>Hexapoda</taxon>
        <taxon>Insecta</taxon>
        <taxon>Pterygota</taxon>
        <taxon>Neoptera</taxon>
        <taxon>Endopterygota</taxon>
        <taxon>Lepidoptera</taxon>
        <taxon>Glossata</taxon>
        <taxon>Ditrysia</taxon>
        <taxon>Tineoidea</taxon>
        <taxon>Psychidae</taxon>
        <taxon>Oiketicinae</taxon>
        <taxon>Eumeta</taxon>
    </lineage>
</organism>
<gene>
    <name evidence="2" type="ORF">EVAR_78135_1</name>
</gene>
<reference evidence="2 3" key="1">
    <citation type="journal article" date="2019" name="Commun. Biol.">
        <title>The bagworm genome reveals a unique fibroin gene that provides high tensile strength.</title>
        <authorList>
            <person name="Kono N."/>
            <person name="Nakamura H."/>
            <person name="Ohtoshi R."/>
            <person name="Tomita M."/>
            <person name="Numata K."/>
            <person name="Arakawa K."/>
        </authorList>
    </citation>
    <scope>NUCLEOTIDE SEQUENCE [LARGE SCALE GENOMIC DNA]</scope>
</reference>
<dbReference type="EMBL" id="BGZK01000028">
    <property type="protein sequence ID" value="GBP08014.1"/>
    <property type="molecule type" value="Genomic_DNA"/>
</dbReference>
<accession>A0A4C1T1K9</accession>
<proteinExistence type="predicted"/>
<dbReference type="AlphaFoldDB" id="A0A4C1T1K9"/>
<comment type="caution">
    <text evidence="2">The sequence shown here is derived from an EMBL/GenBank/DDBJ whole genome shotgun (WGS) entry which is preliminary data.</text>
</comment>
<protein>
    <submittedName>
        <fullName evidence="2">Uncharacterized protein</fullName>
    </submittedName>
</protein>